<dbReference type="PROSITE" id="PS51192">
    <property type="entry name" value="HELICASE_ATP_BIND_1"/>
    <property type="match status" value="1"/>
</dbReference>
<feature type="compositionally biased region" description="Polar residues" evidence="8">
    <location>
        <begin position="62"/>
        <end position="75"/>
    </location>
</feature>
<dbReference type="EMBL" id="MU006102">
    <property type="protein sequence ID" value="KAF2836868.1"/>
    <property type="molecule type" value="Genomic_DNA"/>
</dbReference>
<proteinExistence type="predicted"/>
<feature type="compositionally biased region" description="Basic and acidic residues" evidence="8">
    <location>
        <begin position="221"/>
        <end position="233"/>
    </location>
</feature>
<dbReference type="InterPro" id="IPR001650">
    <property type="entry name" value="Helicase_C-like"/>
</dbReference>
<keyword evidence="4 11" id="KW-0347">Helicase</keyword>
<dbReference type="InterPro" id="IPR014001">
    <property type="entry name" value="Helicase_ATP-bd"/>
</dbReference>
<dbReference type="GO" id="GO:0003724">
    <property type="term" value="F:RNA helicase activity"/>
    <property type="evidence" value="ECO:0007669"/>
    <property type="project" value="UniProtKB-EC"/>
</dbReference>
<evidence type="ECO:0000256" key="4">
    <source>
        <dbReference type="ARBA" id="ARBA00022806"/>
    </source>
</evidence>
<keyword evidence="12" id="KW-1185">Reference proteome</keyword>
<feature type="compositionally biased region" description="Polar residues" evidence="8">
    <location>
        <begin position="37"/>
        <end position="48"/>
    </location>
</feature>
<evidence type="ECO:0000259" key="10">
    <source>
        <dbReference type="PROSITE" id="PS51194"/>
    </source>
</evidence>
<dbReference type="PROSITE" id="PS51194">
    <property type="entry name" value="HELICASE_CTER"/>
    <property type="match status" value="1"/>
</dbReference>
<keyword evidence="2" id="KW-0547">Nucleotide-binding</keyword>
<feature type="region of interest" description="Disordered" evidence="8">
    <location>
        <begin position="216"/>
        <end position="253"/>
    </location>
</feature>
<evidence type="ECO:0000313" key="11">
    <source>
        <dbReference type="EMBL" id="KAF2836868.1"/>
    </source>
</evidence>
<evidence type="ECO:0000256" key="8">
    <source>
        <dbReference type="SAM" id="MobiDB-lite"/>
    </source>
</evidence>
<feature type="domain" description="Helicase ATP-binding" evidence="9">
    <location>
        <begin position="177"/>
        <end position="391"/>
    </location>
</feature>
<dbReference type="GO" id="GO:0005524">
    <property type="term" value="F:ATP binding"/>
    <property type="evidence" value="ECO:0007669"/>
    <property type="project" value="UniProtKB-KW"/>
</dbReference>
<gene>
    <name evidence="11" type="ORF">M501DRAFT_1007149</name>
</gene>
<evidence type="ECO:0000256" key="1">
    <source>
        <dbReference type="ARBA" id="ARBA00012552"/>
    </source>
</evidence>
<keyword evidence="5" id="KW-0067">ATP-binding</keyword>
<dbReference type="SMART" id="SM00490">
    <property type="entry name" value="HELICc"/>
    <property type="match status" value="1"/>
</dbReference>
<dbReference type="PANTHER" id="PTHR47960">
    <property type="entry name" value="DEAD-BOX ATP-DEPENDENT RNA HELICASE 50"/>
    <property type="match status" value="1"/>
</dbReference>
<evidence type="ECO:0000256" key="7">
    <source>
        <dbReference type="ARBA" id="ARBA00047984"/>
    </source>
</evidence>
<evidence type="ECO:0000256" key="5">
    <source>
        <dbReference type="ARBA" id="ARBA00022840"/>
    </source>
</evidence>
<dbReference type="InterPro" id="IPR011545">
    <property type="entry name" value="DEAD/DEAH_box_helicase_dom"/>
</dbReference>
<evidence type="ECO:0000259" key="9">
    <source>
        <dbReference type="PROSITE" id="PS51192"/>
    </source>
</evidence>
<evidence type="ECO:0000256" key="3">
    <source>
        <dbReference type="ARBA" id="ARBA00022801"/>
    </source>
</evidence>
<organism evidence="11 12">
    <name type="scientific">Patellaria atrata CBS 101060</name>
    <dbReference type="NCBI Taxonomy" id="1346257"/>
    <lineage>
        <taxon>Eukaryota</taxon>
        <taxon>Fungi</taxon>
        <taxon>Dikarya</taxon>
        <taxon>Ascomycota</taxon>
        <taxon>Pezizomycotina</taxon>
        <taxon>Dothideomycetes</taxon>
        <taxon>Dothideomycetes incertae sedis</taxon>
        <taxon>Patellariales</taxon>
        <taxon>Patellariaceae</taxon>
        <taxon>Patellaria</taxon>
    </lineage>
</organism>
<dbReference type="AlphaFoldDB" id="A0A9P4S893"/>
<evidence type="ECO:0000256" key="6">
    <source>
        <dbReference type="ARBA" id="ARBA00022884"/>
    </source>
</evidence>
<dbReference type="OrthoDB" id="10256233at2759"/>
<dbReference type="Gene3D" id="3.40.50.300">
    <property type="entry name" value="P-loop containing nucleotide triphosphate hydrolases"/>
    <property type="match status" value="2"/>
</dbReference>
<feature type="compositionally biased region" description="Basic and acidic residues" evidence="8">
    <location>
        <begin position="76"/>
        <end position="103"/>
    </location>
</feature>
<reference evidence="11" key="1">
    <citation type="journal article" date="2020" name="Stud. Mycol.">
        <title>101 Dothideomycetes genomes: a test case for predicting lifestyles and emergence of pathogens.</title>
        <authorList>
            <person name="Haridas S."/>
            <person name="Albert R."/>
            <person name="Binder M."/>
            <person name="Bloem J."/>
            <person name="Labutti K."/>
            <person name="Salamov A."/>
            <person name="Andreopoulos B."/>
            <person name="Baker S."/>
            <person name="Barry K."/>
            <person name="Bills G."/>
            <person name="Bluhm B."/>
            <person name="Cannon C."/>
            <person name="Castanera R."/>
            <person name="Culley D."/>
            <person name="Daum C."/>
            <person name="Ezra D."/>
            <person name="Gonzalez J."/>
            <person name="Henrissat B."/>
            <person name="Kuo A."/>
            <person name="Liang C."/>
            <person name="Lipzen A."/>
            <person name="Lutzoni F."/>
            <person name="Magnuson J."/>
            <person name="Mondo S."/>
            <person name="Nolan M."/>
            <person name="Ohm R."/>
            <person name="Pangilinan J."/>
            <person name="Park H.-J."/>
            <person name="Ramirez L."/>
            <person name="Alfaro M."/>
            <person name="Sun H."/>
            <person name="Tritt A."/>
            <person name="Yoshinaga Y."/>
            <person name="Zwiers L.-H."/>
            <person name="Turgeon B."/>
            <person name="Goodwin S."/>
            <person name="Spatafora J."/>
            <person name="Crous P."/>
            <person name="Grigoriev I."/>
        </authorList>
    </citation>
    <scope>NUCLEOTIDE SEQUENCE</scope>
    <source>
        <strain evidence="11">CBS 101060</strain>
    </source>
</reference>
<name>A0A9P4S893_9PEZI</name>
<accession>A0A9P4S893</accession>
<protein>
    <recommendedName>
        <fullName evidence="1">RNA helicase</fullName>
        <ecNumber evidence="1">3.6.4.13</ecNumber>
    </recommendedName>
</protein>
<comment type="caution">
    <text evidence="11">The sequence shown here is derived from an EMBL/GenBank/DDBJ whole genome shotgun (WGS) entry which is preliminary data.</text>
</comment>
<dbReference type="GO" id="GO:0016787">
    <property type="term" value="F:hydrolase activity"/>
    <property type="evidence" value="ECO:0007669"/>
    <property type="project" value="UniProtKB-KW"/>
</dbReference>
<dbReference type="GO" id="GO:0003723">
    <property type="term" value="F:RNA binding"/>
    <property type="evidence" value="ECO:0007669"/>
    <property type="project" value="UniProtKB-KW"/>
</dbReference>
<feature type="domain" description="Helicase C-terminal" evidence="10">
    <location>
        <begin position="432"/>
        <end position="603"/>
    </location>
</feature>
<dbReference type="Pfam" id="PF00270">
    <property type="entry name" value="DEAD"/>
    <property type="match status" value="1"/>
</dbReference>
<dbReference type="Pfam" id="PF00271">
    <property type="entry name" value="Helicase_C"/>
    <property type="match status" value="1"/>
</dbReference>
<evidence type="ECO:0000256" key="2">
    <source>
        <dbReference type="ARBA" id="ARBA00022741"/>
    </source>
</evidence>
<dbReference type="EC" id="3.6.4.13" evidence="1"/>
<dbReference type="Proteomes" id="UP000799429">
    <property type="component" value="Unassembled WGS sequence"/>
</dbReference>
<dbReference type="SMART" id="SM00487">
    <property type="entry name" value="DEXDc"/>
    <property type="match status" value="1"/>
</dbReference>
<dbReference type="SUPFAM" id="SSF52540">
    <property type="entry name" value="P-loop containing nucleoside triphosphate hydrolases"/>
    <property type="match status" value="1"/>
</dbReference>
<comment type="catalytic activity">
    <reaction evidence="7">
        <text>ATP + H2O = ADP + phosphate + H(+)</text>
        <dbReference type="Rhea" id="RHEA:13065"/>
        <dbReference type="ChEBI" id="CHEBI:15377"/>
        <dbReference type="ChEBI" id="CHEBI:15378"/>
        <dbReference type="ChEBI" id="CHEBI:30616"/>
        <dbReference type="ChEBI" id="CHEBI:43474"/>
        <dbReference type="ChEBI" id="CHEBI:456216"/>
        <dbReference type="EC" id="3.6.4.13"/>
    </reaction>
</comment>
<keyword evidence="6" id="KW-0694">RNA-binding</keyword>
<dbReference type="InterPro" id="IPR027417">
    <property type="entry name" value="P-loop_NTPase"/>
</dbReference>
<keyword evidence="3" id="KW-0378">Hydrolase</keyword>
<feature type="region of interest" description="Disordered" evidence="8">
    <location>
        <begin position="26"/>
        <end position="103"/>
    </location>
</feature>
<sequence length="603" mass="66172">MIRASSQACPFSSWTQARSVALLQKRKPSRMELSHRVAQSTPKQTSSGKPVKRKTNGPFGALNQTSANIRPNQEPYNKRSQPEVKRSTRGRESAPKKQRDGYHALKMQRALGSVSYGHRTAIKRTLAGIDSFGLLGLSKSVQDSITSQALPGLKEITPTAVQRLAIPAILGTYGRPRQKSGQMEQFLLAAETGSGKTMAYLLPVIDAIKRAEAVEAEEEAQEKGREQAEREKNAPANMYELPSPPVDAPHPSTGRPRAVILVPTAELVAQVGSLAKAFSHTVKFKASPISAAYSPTVIRNRLFSPSGIDIVISTPHLLASIAESDPNVLSRVSHLVVDEADSLLDRSFSPLTSEILDKATPSLKQLILCSATIPKSLDSFLRNRFPDLRRLVTPNLHAIPRRVQLGVVDADKEPYRGNKNLACAETIWNISKLPDEYENFEAEHASMKRVIVFVNEREKTVEVADYLVTKGIDAVALNRDAEKERHTKLLAEFKGAQPNISPYNEPPAPGTATFTPGVMGKRRLANVKVLVMTDLGSRGIDTTAVKHVILYDVPHTTIDFIHRLGRTGRMGRRGRGVVLVGKGDRRDVVKEVREGMFKGQALI</sequence>
<evidence type="ECO:0000313" key="12">
    <source>
        <dbReference type="Proteomes" id="UP000799429"/>
    </source>
</evidence>